<comment type="caution">
    <text evidence="1">The sequence shown here is derived from an EMBL/GenBank/DDBJ whole genome shotgun (WGS) entry which is preliminary data.</text>
</comment>
<name>A0A1F6F3K6_9BACT</name>
<dbReference type="EMBL" id="MFLZ01000008">
    <property type="protein sequence ID" value="OGG80423.1"/>
    <property type="molecule type" value="Genomic_DNA"/>
</dbReference>
<dbReference type="Proteomes" id="UP000177372">
    <property type="component" value="Unassembled WGS sequence"/>
</dbReference>
<gene>
    <name evidence="1" type="ORF">A3A39_02610</name>
</gene>
<proteinExistence type="predicted"/>
<dbReference type="AlphaFoldDB" id="A0A1F6F3K6"/>
<evidence type="ECO:0000313" key="1">
    <source>
        <dbReference type="EMBL" id="OGG80423.1"/>
    </source>
</evidence>
<evidence type="ECO:0000313" key="2">
    <source>
        <dbReference type="Proteomes" id="UP000177372"/>
    </source>
</evidence>
<organism evidence="1 2">
    <name type="scientific">Candidatus Kaiserbacteria bacterium RIFCSPLOWO2_01_FULL_54_13</name>
    <dbReference type="NCBI Taxonomy" id="1798512"/>
    <lineage>
        <taxon>Bacteria</taxon>
        <taxon>Candidatus Kaiseribacteriota</taxon>
    </lineage>
</organism>
<sequence length="73" mass="8472">MRADRENPLRLEITTGFVVIEKRGQHGDELVRIELRVDEQEIVIDARSQYGEVNYDSRRNNSGILVVSCYRHG</sequence>
<protein>
    <submittedName>
        <fullName evidence="1">Uncharacterized protein</fullName>
    </submittedName>
</protein>
<reference evidence="1 2" key="1">
    <citation type="journal article" date="2016" name="Nat. Commun.">
        <title>Thousands of microbial genomes shed light on interconnected biogeochemical processes in an aquifer system.</title>
        <authorList>
            <person name="Anantharaman K."/>
            <person name="Brown C.T."/>
            <person name="Hug L.A."/>
            <person name="Sharon I."/>
            <person name="Castelle C.J."/>
            <person name="Probst A.J."/>
            <person name="Thomas B.C."/>
            <person name="Singh A."/>
            <person name="Wilkins M.J."/>
            <person name="Karaoz U."/>
            <person name="Brodie E.L."/>
            <person name="Williams K.H."/>
            <person name="Hubbard S.S."/>
            <person name="Banfield J.F."/>
        </authorList>
    </citation>
    <scope>NUCLEOTIDE SEQUENCE [LARGE SCALE GENOMIC DNA]</scope>
</reference>
<accession>A0A1F6F3K6</accession>